<feature type="transmembrane region" description="Helical" evidence="16">
    <location>
        <begin position="232"/>
        <end position="256"/>
    </location>
</feature>
<comment type="catalytic activity">
    <reaction evidence="14 16">
        <text>4 Fe(II)-[cytochrome c] + O2 + 8 H(+)(in) = 4 Fe(III)-[cytochrome c] + 2 H2O + 4 H(+)(out)</text>
        <dbReference type="Rhea" id="RHEA:11436"/>
        <dbReference type="Rhea" id="RHEA-COMP:10350"/>
        <dbReference type="Rhea" id="RHEA-COMP:14399"/>
        <dbReference type="ChEBI" id="CHEBI:15377"/>
        <dbReference type="ChEBI" id="CHEBI:15378"/>
        <dbReference type="ChEBI" id="CHEBI:15379"/>
        <dbReference type="ChEBI" id="CHEBI:29033"/>
        <dbReference type="ChEBI" id="CHEBI:29034"/>
        <dbReference type="EC" id="7.1.1.9"/>
    </reaction>
</comment>
<keyword evidence="5 15" id="KW-0679">Respiratory chain</keyword>
<dbReference type="CDD" id="cd01662">
    <property type="entry name" value="Ubiquinol_Oxidase_I"/>
    <property type="match status" value="1"/>
</dbReference>
<evidence type="ECO:0000256" key="6">
    <source>
        <dbReference type="ARBA" id="ARBA00022692"/>
    </source>
</evidence>
<dbReference type="InterPro" id="IPR014241">
    <property type="entry name" value="Cyt_c_oxidase_su1_bac"/>
</dbReference>
<keyword evidence="3 15" id="KW-0813">Transport</keyword>
<keyword evidence="7 16" id="KW-0479">Metal-binding</keyword>
<dbReference type="PROSITE" id="PS50855">
    <property type="entry name" value="COX1"/>
    <property type="match status" value="1"/>
</dbReference>
<keyword evidence="6 15" id="KW-0812">Transmembrane</keyword>
<dbReference type="NCBIfam" id="TIGR02891">
    <property type="entry name" value="CtaD_CoxA"/>
    <property type="match status" value="1"/>
</dbReference>
<dbReference type="Pfam" id="PF00115">
    <property type="entry name" value="COX1"/>
    <property type="match status" value="1"/>
</dbReference>
<evidence type="ECO:0000256" key="13">
    <source>
        <dbReference type="ARBA" id="ARBA00023136"/>
    </source>
</evidence>
<accession>A0ABU4RMT4</accession>
<dbReference type="InterPro" id="IPR036927">
    <property type="entry name" value="Cyt_c_oxase-like_su1_sf"/>
</dbReference>
<sequence length="694" mass="76578">MSAGGRRDDGGLRAWLPTLLAFASGVAGALAVKRMLYPQAFARIAEVPGIARRAPPPLVPGQVPFDTRDDGLDDETLDRVLADTWRREPGFVGWLSSVDHKDIGRRYIVTAFIFLFLGGLSSIAMRIQLARPENGFIGPDLYNQLFTMHGMTMMFLFAVPVMQGLGIYLVPLMVGTRNVAFPRLTAFSYWIFLSGGLFLWASFMLNIGPDVGWFAYVPLSGPEYGIGKRPDVWAQMITYTEVASLAGAVSTIVTVFKQRAPGMSLDRVPLFVWALLITSFVIIFAMPAVMMASTMLILDRLVGTHFFNPAEGGDALLYQHLFWFFGHPEVYIIFIPATGFVSAIIPTFARRPIFGYIALVLSLIATGFLSFGLWVHHMFATGLPMLGASLFTAASMLIAIPNGIQIFCWIATLWMGRPVLKTPLLFVLGFFFIFVAGGLTGVMVASVPLDLQVHDTYFVVAHFHYVLIGGAVFPLLAAVYYWFPKFTGRMLSERLGTWNFWTAFIGFNGAFFPMHILGFMGMPRRVYTYPEELGWGGINLLVTAFALMLFVSFVLLTVNVVRSLRSGSVAPANPWDAGTLEWAAASPPLPHNFARIPVVTHEEPLWHERESLPAVAGLRVDAREIVVTTVTSARPDLREASPDPSIWPFLSAMAVGATFLGSIFSPWFVVWGTPVAAVALIGWFWPKGNPEDEE</sequence>
<comment type="subcellular location">
    <subcellularLocation>
        <location evidence="16">Cell membrane</location>
        <topology evidence="16">Multi-pass membrane protein</topology>
    </subcellularLocation>
    <subcellularLocation>
        <location evidence="1">Membrane</location>
        <topology evidence="1">Multi-pass membrane protein</topology>
    </subcellularLocation>
</comment>
<evidence type="ECO:0000256" key="12">
    <source>
        <dbReference type="ARBA" id="ARBA00023008"/>
    </source>
</evidence>
<evidence type="ECO:0000259" key="17">
    <source>
        <dbReference type="PROSITE" id="PS50855"/>
    </source>
</evidence>
<keyword evidence="4 15" id="KW-0349">Heme</keyword>
<feature type="transmembrane region" description="Helical" evidence="16">
    <location>
        <begin position="424"/>
        <end position="445"/>
    </location>
</feature>
<evidence type="ECO:0000313" key="19">
    <source>
        <dbReference type="Proteomes" id="UP001274321"/>
    </source>
</evidence>
<feature type="transmembrane region" description="Helical" evidence="16">
    <location>
        <begin position="388"/>
        <end position="412"/>
    </location>
</feature>
<dbReference type="PANTHER" id="PTHR10422:SF18">
    <property type="entry name" value="CYTOCHROME C OXIDASE SUBUNIT 1"/>
    <property type="match status" value="1"/>
</dbReference>
<proteinExistence type="inferred from homology"/>
<protein>
    <recommendedName>
        <fullName evidence="16">Cytochrome c oxidase subunit 1</fullName>
        <ecNumber evidence="16">7.1.1.9</ecNumber>
    </recommendedName>
</protein>
<dbReference type="InterPro" id="IPR000883">
    <property type="entry name" value="Cyt_C_Oxase_1"/>
</dbReference>
<keyword evidence="10 16" id="KW-1133">Transmembrane helix</keyword>
<comment type="caution">
    <text evidence="18">The sequence shown here is derived from an EMBL/GenBank/DDBJ whole genome shotgun (WGS) entry which is preliminary data.</text>
</comment>
<keyword evidence="16" id="KW-1003">Cell membrane</keyword>
<name>A0ABU4RMT4_9HYPH</name>
<dbReference type="EC" id="7.1.1.9" evidence="16"/>
<dbReference type="InterPro" id="IPR023616">
    <property type="entry name" value="Cyt_c_oxase-like_su1_dom"/>
</dbReference>
<dbReference type="InterPro" id="IPR023615">
    <property type="entry name" value="Cyt_c_Oxase_su1_BS"/>
</dbReference>
<comment type="similarity">
    <text evidence="15">Belongs to the heme-copper respiratory oxidase family.</text>
</comment>
<keyword evidence="13 16" id="KW-0472">Membrane</keyword>
<feature type="transmembrane region" description="Helical" evidence="16">
    <location>
        <begin position="268"/>
        <end position="298"/>
    </location>
</feature>
<evidence type="ECO:0000256" key="14">
    <source>
        <dbReference type="ARBA" id="ARBA00047816"/>
    </source>
</evidence>
<evidence type="ECO:0000256" key="8">
    <source>
        <dbReference type="ARBA" id="ARBA00022967"/>
    </source>
</evidence>
<dbReference type="Gene3D" id="1.20.210.10">
    <property type="entry name" value="Cytochrome c oxidase-like, subunit I domain"/>
    <property type="match status" value="1"/>
</dbReference>
<dbReference type="PROSITE" id="PS00077">
    <property type="entry name" value="COX1_CUB"/>
    <property type="match status" value="1"/>
</dbReference>
<keyword evidence="9 15" id="KW-0249">Electron transport</keyword>
<feature type="transmembrane region" description="Helical" evidence="16">
    <location>
        <begin position="659"/>
        <end position="685"/>
    </location>
</feature>
<evidence type="ECO:0000256" key="9">
    <source>
        <dbReference type="ARBA" id="ARBA00022982"/>
    </source>
</evidence>
<comment type="function">
    <text evidence="16">Cytochrome c oxidase is the component of the respiratory chain that catalyzes the reduction of oxygen to water. Subunits 1-3 form the functional core of the enzyme complex. CO I is the catalytic subunit of the enzyme. Electrons originating in cytochrome c are transferred via the copper A center of subunit 2 and heme A of subunit 1 to the bimetallic center formed by heme A3 and copper B.</text>
</comment>
<evidence type="ECO:0000256" key="10">
    <source>
        <dbReference type="ARBA" id="ARBA00022989"/>
    </source>
</evidence>
<dbReference type="RefSeq" id="WP_319843629.1">
    <property type="nucleotide sequence ID" value="NZ_JAXAFJ010000002.1"/>
</dbReference>
<feature type="transmembrane region" description="Helical" evidence="16">
    <location>
        <begin position="495"/>
        <end position="517"/>
    </location>
</feature>
<comment type="pathway">
    <text evidence="2 16">Energy metabolism; oxidative phosphorylation.</text>
</comment>
<dbReference type="PRINTS" id="PR01165">
    <property type="entry name" value="CYCOXIDASEI"/>
</dbReference>
<feature type="transmembrane region" description="Helical" evidence="16">
    <location>
        <begin position="186"/>
        <end position="207"/>
    </location>
</feature>
<feature type="transmembrane region" description="Helical" evidence="16">
    <location>
        <begin position="12"/>
        <end position="32"/>
    </location>
</feature>
<keyword evidence="8" id="KW-1278">Translocase</keyword>
<dbReference type="PANTHER" id="PTHR10422">
    <property type="entry name" value="CYTOCHROME C OXIDASE SUBUNIT 1"/>
    <property type="match status" value="1"/>
</dbReference>
<evidence type="ECO:0000256" key="15">
    <source>
        <dbReference type="RuleBase" id="RU000370"/>
    </source>
</evidence>
<keyword evidence="11 16" id="KW-0408">Iron</keyword>
<evidence type="ECO:0000256" key="3">
    <source>
        <dbReference type="ARBA" id="ARBA00022448"/>
    </source>
</evidence>
<evidence type="ECO:0000256" key="2">
    <source>
        <dbReference type="ARBA" id="ARBA00004673"/>
    </source>
</evidence>
<feature type="transmembrane region" description="Helical" evidence="16">
    <location>
        <begin position="457"/>
        <end position="483"/>
    </location>
</feature>
<evidence type="ECO:0000256" key="4">
    <source>
        <dbReference type="ARBA" id="ARBA00022617"/>
    </source>
</evidence>
<evidence type="ECO:0000256" key="16">
    <source>
        <dbReference type="RuleBase" id="RU363061"/>
    </source>
</evidence>
<dbReference type="EMBL" id="JAXAFJ010000002">
    <property type="protein sequence ID" value="MDX6805518.1"/>
    <property type="molecule type" value="Genomic_DNA"/>
</dbReference>
<keyword evidence="12 16" id="KW-0186">Copper</keyword>
<reference evidence="18 19" key="1">
    <citation type="submission" date="2023-11" db="EMBL/GenBank/DDBJ databases">
        <authorList>
            <person name="Bao R."/>
        </authorList>
    </citation>
    <scope>NUCLEOTIDE SEQUENCE [LARGE SCALE GENOMIC DNA]</scope>
    <source>
        <strain evidence="18 19">PJ23</strain>
    </source>
</reference>
<keyword evidence="19" id="KW-1185">Reference proteome</keyword>
<feature type="transmembrane region" description="Helical" evidence="16">
    <location>
        <begin position="356"/>
        <end position="376"/>
    </location>
</feature>
<evidence type="ECO:0000256" key="11">
    <source>
        <dbReference type="ARBA" id="ARBA00023004"/>
    </source>
</evidence>
<feature type="transmembrane region" description="Helical" evidence="16">
    <location>
        <begin position="330"/>
        <end position="349"/>
    </location>
</feature>
<feature type="domain" description="Cytochrome oxidase subunit I profile" evidence="17">
    <location>
        <begin position="88"/>
        <end position="600"/>
    </location>
</feature>
<feature type="transmembrane region" description="Helical" evidence="16">
    <location>
        <begin position="537"/>
        <end position="558"/>
    </location>
</feature>
<gene>
    <name evidence="18" type="primary">ctaD</name>
    <name evidence="18" type="ORF">SCD90_05535</name>
</gene>
<dbReference type="Proteomes" id="UP001274321">
    <property type="component" value="Unassembled WGS sequence"/>
</dbReference>
<dbReference type="SUPFAM" id="SSF81442">
    <property type="entry name" value="Cytochrome c oxidase subunit I-like"/>
    <property type="match status" value="1"/>
</dbReference>
<organism evidence="18 19">
    <name type="scientific">Terrihabitans rhizophilus</name>
    <dbReference type="NCBI Taxonomy" id="3092662"/>
    <lineage>
        <taxon>Bacteria</taxon>
        <taxon>Pseudomonadati</taxon>
        <taxon>Pseudomonadota</taxon>
        <taxon>Alphaproteobacteria</taxon>
        <taxon>Hyphomicrobiales</taxon>
        <taxon>Terrihabitans</taxon>
    </lineage>
</organism>
<evidence type="ECO:0000313" key="18">
    <source>
        <dbReference type="EMBL" id="MDX6805518.1"/>
    </source>
</evidence>
<evidence type="ECO:0000256" key="5">
    <source>
        <dbReference type="ARBA" id="ARBA00022660"/>
    </source>
</evidence>
<evidence type="ECO:0000256" key="7">
    <source>
        <dbReference type="ARBA" id="ARBA00022723"/>
    </source>
</evidence>
<evidence type="ECO:0000256" key="1">
    <source>
        <dbReference type="ARBA" id="ARBA00004141"/>
    </source>
</evidence>
<feature type="transmembrane region" description="Helical" evidence="16">
    <location>
        <begin position="149"/>
        <end position="174"/>
    </location>
</feature>
<feature type="transmembrane region" description="Helical" evidence="16">
    <location>
        <begin position="107"/>
        <end position="129"/>
    </location>
</feature>